<comment type="caution">
    <text evidence="2">The sequence shown here is derived from an EMBL/GenBank/DDBJ whole genome shotgun (WGS) entry which is preliminary data.</text>
</comment>
<feature type="region of interest" description="Disordered" evidence="1">
    <location>
        <begin position="336"/>
        <end position="365"/>
    </location>
</feature>
<evidence type="ECO:0000313" key="3">
    <source>
        <dbReference type="Proteomes" id="UP000092993"/>
    </source>
</evidence>
<feature type="compositionally biased region" description="Polar residues" evidence="1">
    <location>
        <begin position="722"/>
        <end position="732"/>
    </location>
</feature>
<feature type="region of interest" description="Disordered" evidence="1">
    <location>
        <begin position="461"/>
        <end position="527"/>
    </location>
</feature>
<evidence type="ECO:0000256" key="1">
    <source>
        <dbReference type="SAM" id="MobiDB-lite"/>
    </source>
</evidence>
<feature type="compositionally biased region" description="Basic and acidic residues" evidence="1">
    <location>
        <begin position="774"/>
        <end position="786"/>
    </location>
</feature>
<sequence length="1185" mass="127552">MPKSMTTSDRSSHVSPTSVVTHSWAPPRAPLPPHRLAKLANALGVSTPVPATQPPSPSIPLSPSVTVPNTSASSTFSDHFRRSPTPSATSTQTYTPSLTSKFLLHVIPPTHLPHDSDSLDYLPPTASGYHSQFERGVLVPVYSTLPAQLAAIAKEYALPSTVGMILYLITSAHAATKPGTGLDAFADDDEPGPRISEDIWRHIWVRVLRSEKDESPNSFKPHHLGFGGAATQSSPSLLQDVANSALRPLISPIHAETPLTPLTPSPSSISHSVFSSQSELDTPESVTSVSGPLTDDLPLPGLHSPALIPVLAKVEFDIDRRRAPWYETWIRNRRTNQAKRAESRLESRLRTSGNDDDDNENEDRSRKAPIGLELIGRMHASGSNPSFLLSKHDTEEYAPLGESDDESDGDGEDPTERLGGESGDPLAEVFGSDAETWADLHAESQFKRPADPNVVDLALDGAALSALPDDPESERRKDNDEEEVMELLNRHSRPALSVSIPSSPKVNKRKSSPTTAGTIKKQPPPPLNLVLSLQNATLTVAGSALPSDGSSVQLAYLHECATPSSASSAGARSYLPADEQEDVEVTGDTSSEGELVEGVLAQDLRSPIDEKRGGVFYDELNLGLEPSLEFDDEDPHDRRKSQVLMMAQLDEIEKNLLQFSPRRLRTPEEIAHESPNLRATSLSPPSWKGMSPRLNVDQPTPPSERSSLPPTEAVSWPAVPYSSLSNMNNGSNRDAEEDGPPSPPRIAFNGVSTDLPKSLLQKKRAPSSGASDETLARKRELEEEHALLYPPLVAPFRNTKSDSPVIPLSPDPFGRFPSDPDFPPVQPASESQPPLPQADGPRPRKRSSTLRSIAHRNPSMATIAMSEAPSSRFSVDSIGSEETGNTNTPAKTPKTAPLMSVKSIKKLWRRTNKVSVSGTSSLPGSGRTSPNVMPMPNSAPNGQDHLAPMARSVSRSPQPEPMPKTAIMPLKTKRRPSVPSFQFNQESPYPVHPLRQPSPAVPPIPSTPPPLSVSPPPHTAEKNGSARKSILKSFKPNSGSLSASSSASSPPSSGEFHPDAFTKRHRPSVVDIAASMNRGSAVSSSVTLVDVPRSVVPPDQYQIPHSRSASRQSQMSVSSLKGKHMLASDDQHIAAAQWSRCAALVGESTGSFDESQFEIVSPKFAPSHTLTYPYHGLDTSMSSAE</sequence>
<dbReference type="EMBL" id="LUGG01000001">
    <property type="protein sequence ID" value="OBZ79173.1"/>
    <property type="molecule type" value="Genomic_DNA"/>
</dbReference>
<dbReference type="AlphaFoldDB" id="A0A1C7MQQ6"/>
<feature type="compositionally biased region" description="Low complexity" evidence="1">
    <location>
        <begin position="1106"/>
        <end position="1119"/>
    </location>
</feature>
<feature type="compositionally biased region" description="Polar residues" evidence="1">
    <location>
        <begin position="65"/>
        <end position="77"/>
    </location>
</feature>
<feature type="compositionally biased region" description="Low complexity" evidence="1">
    <location>
        <begin position="885"/>
        <end position="897"/>
    </location>
</feature>
<reference evidence="2 3" key="1">
    <citation type="submission" date="2016-03" db="EMBL/GenBank/DDBJ databases">
        <title>Whole genome sequencing of Grifola frondosa 9006-11.</title>
        <authorList>
            <person name="Min B."/>
            <person name="Park H."/>
            <person name="Kim J.-G."/>
            <person name="Cho H."/>
            <person name="Oh Y.-L."/>
            <person name="Kong W.-S."/>
            <person name="Choi I.-G."/>
        </authorList>
    </citation>
    <scope>NUCLEOTIDE SEQUENCE [LARGE SCALE GENOMIC DNA]</scope>
    <source>
        <strain evidence="2 3">9006-11</strain>
    </source>
</reference>
<feature type="region of interest" description="Disordered" evidence="1">
    <location>
        <begin position="1"/>
        <end position="33"/>
    </location>
</feature>
<evidence type="ECO:0000313" key="2">
    <source>
        <dbReference type="EMBL" id="OBZ79173.1"/>
    </source>
</evidence>
<feature type="compositionally biased region" description="Low complexity" evidence="1">
    <location>
        <begin position="13"/>
        <end position="26"/>
    </location>
</feature>
<feature type="compositionally biased region" description="Basic residues" evidence="1">
    <location>
        <begin position="903"/>
        <end position="912"/>
    </location>
</feature>
<feature type="compositionally biased region" description="Acidic residues" evidence="1">
    <location>
        <begin position="402"/>
        <end position="413"/>
    </location>
</feature>
<dbReference type="OrthoDB" id="2526154at2759"/>
<feature type="compositionally biased region" description="Pro residues" evidence="1">
    <location>
        <begin position="51"/>
        <end position="60"/>
    </location>
</feature>
<feature type="compositionally biased region" description="Low complexity" evidence="1">
    <location>
        <begin position="1038"/>
        <end position="1054"/>
    </location>
</feature>
<feature type="region of interest" description="Disordered" evidence="1">
    <location>
        <begin position="398"/>
        <end position="436"/>
    </location>
</feature>
<organism evidence="2 3">
    <name type="scientific">Grifola frondosa</name>
    <name type="common">Maitake</name>
    <name type="synonym">Polyporus frondosus</name>
    <dbReference type="NCBI Taxonomy" id="5627"/>
    <lineage>
        <taxon>Eukaryota</taxon>
        <taxon>Fungi</taxon>
        <taxon>Dikarya</taxon>
        <taxon>Basidiomycota</taxon>
        <taxon>Agaricomycotina</taxon>
        <taxon>Agaricomycetes</taxon>
        <taxon>Polyporales</taxon>
        <taxon>Grifolaceae</taxon>
        <taxon>Grifola</taxon>
    </lineage>
</organism>
<feature type="compositionally biased region" description="Pro residues" evidence="1">
    <location>
        <begin position="999"/>
        <end position="1018"/>
    </location>
</feature>
<name>A0A1C7MQQ6_GRIFR</name>
<gene>
    <name evidence="2" type="ORF">A0H81_01286</name>
</gene>
<feature type="compositionally biased region" description="Polar residues" evidence="1">
    <location>
        <begin position="913"/>
        <end position="931"/>
    </location>
</feature>
<feature type="compositionally biased region" description="Low complexity" evidence="1">
    <location>
        <begin position="265"/>
        <end position="278"/>
    </location>
</feature>
<feature type="region of interest" description="Disordered" evidence="1">
    <location>
        <begin position="667"/>
        <end position="1063"/>
    </location>
</feature>
<feature type="compositionally biased region" description="Basic and acidic residues" evidence="1">
    <location>
        <begin position="339"/>
        <end position="349"/>
    </location>
</feature>
<feature type="region of interest" description="Disordered" evidence="1">
    <location>
        <begin position="1096"/>
        <end position="1123"/>
    </location>
</feature>
<keyword evidence="3" id="KW-1185">Reference proteome</keyword>
<dbReference type="Proteomes" id="UP000092993">
    <property type="component" value="Unassembled WGS sequence"/>
</dbReference>
<proteinExistence type="predicted"/>
<protein>
    <submittedName>
        <fullName evidence="2">Uncharacterized protein</fullName>
    </submittedName>
</protein>
<feature type="region of interest" description="Disordered" evidence="1">
    <location>
        <begin position="257"/>
        <end position="292"/>
    </location>
</feature>
<dbReference type="OMA" id="YHTHFRR"/>
<feature type="region of interest" description="Disordered" evidence="1">
    <location>
        <begin position="46"/>
        <end position="94"/>
    </location>
</feature>
<accession>A0A1C7MQQ6</accession>
<feature type="compositionally biased region" description="Polar residues" evidence="1">
    <location>
        <begin position="84"/>
        <end position="94"/>
    </location>
</feature>